<protein>
    <submittedName>
        <fullName evidence="1">Uncharacterized protein</fullName>
    </submittedName>
</protein>
<dbReference type="HOGENOM" id="CLU_1672483_0_0_1"/>
<dbReference type="EMBL" id="GL376619">
    <property type="status" value="NOT_ANNOTATED_CDS"/>
    <property type="molecule type" value="Genomic_DNA"/>
</dbReference>
<keyword evidence="2" id="KW-1185">Reference proteome</keyword>
<reference evidence="2" key="1">
    <citation type="journal article" date="2010" name="Genome Biol.">
        <title>Genome sequence of the necrotrophic plant pathogen Pythium ultimum reveals original pathogenicity mechanisms and effector repertoire.</title>
        <authorList>
            <person name="Levesque C.A."/>
            <person name="Brouwer H."/>
            <person name="Cano L."/>
            <person name="Hamilton J.P."/>
            <person name="Holt C."/>
            <person name="Huitema E."/>
            <person name="Raffaele S."/>
            <person name="Robideau G.P."/>
            <person name="Thines M."/>
            <person name="Win J."/>
            <person name="Zerillo M.M."/>
            <person name="Beakes G.W."/>
            <person name="Boore J.L."/>
            <person name="Busam D."/>
            <person name="Dumas B."/>
            <person name="Ferriera S."/>
            <person name="Fuerstenberg S.I."/>
            <person name="Gachon C.M."/>
            <person name="Gaulin E."/>
            <person name="Govers F."/>
            <person name="Grenville-Briggs L."/>
            <person name="Horner N."/>
            <person name="Hostetler J."/>
            <person name="Jiang R.H."/>
            <person name="Johnson J."/>
            <person name="Krajaejun T."/>
            <person name="Lin H."/>
            <person name="Meijer H.J."/>
            <person name="Moore B."/>
            <person name="Morris P."/>
            <person name="Phuntmart V."/>
            <person name="Puiu D."/>
            <person name="Shetty J."/>
            <person name="Stajich J.E."/>
            <person name="Tripathy S."/>
            <person name="Wawra S."/>
            <person name="van West P."/>
            <person name="Whitty B.R."/>
            <person name="Coutinho P.M."/>
            <person name="Henrissat B."/>
            <person name="Martin F."/>
            <person name="Thomas P.D."/>
            <person name="Tyler B.M."/>
            <person name="De Vries R.P."/>
            <person name="Kamoun S."/>
            <person name="Yandell M."/>
            <person name="Tisserat N."/>
            <person name="Buell C.R."/>
        </authorList>
    </citation>
    <scope>NUCLEOTIDE SEQUENCE</scope>
    <source>
        <strain evidence="2">DAOM:BR144</strain>
    </source>
</reference>
<dbReference type="VEuPathDB" id="FungiDB:PYU1_G008231"/>
<evidence type="ECO:0000313" key="1">
    <source>
        <dbReference type="EnsemblProtists" id="PYU1_T008247"/>
    </source>
</evidence>
<accession>K3WTF3</accession>
<reference evidence="1" key="3">
    <citation type="submission" date="2015-02" db="UniProtKB">
        <authorList>
            <consortium name="EnsemblProtists"/>
        </authorList>
    </citation>
    <scope>IDENTIFICATION</scope>
    <source>
        <strain evidence="1">DAOM BR144</strain>
    </source>
</reference>
<organism evidence="1 2">
    <name type="scientific">Globisporangium ultimum (strain ATCC 200006 / CBS 805.95 / DAOM BR144)</name>
    <name type="common">Pythium ultimum</name>
    <dbReference type="NCBI Taxonomy" id="431595"/>
    <lineage>
        <taxon>Eukaryota</taxon>
        <taxon>Sar</taxon>
        <taxon>Stramenopiles</taxon>
        <taxon>Oomycota</taxon>
        <taxon>Peronosporomycetes</taxon>
        <taxon>Pythiales</taxon>
        <taxon>Pythiaceae</taxon>
        <taxon>Globisporangium</taxon>
    </lineage>
</organism>
<reference evidence="2" key="2">
    <citation type="submission" date="2010-04" db="EMBL/GenBank/DDBJ databases">
        <authorList>
            <person name="Buell R."/>
            <person name="Hamilton J."/>
            <person name="Hostetler J."/>
        </authorList>
    </citation>
    <scope>NUCLEOTIDE SEQUENCE [LARGE SCALE GENOMIC DNA]</scope>
    <source>
        <strain evidence="2">DAOM:BR144</strain>
    </source>
</reference>
<name>K3WTF3_GLOUD</name>
<proteinExistence type="predicted"/>
<sequence>MTTKESVAHAAEIAHAPVPHAVLLHEGLLTPPQRRERLEFETAFHHARRALQRADNNERRRQQLIVSRHLTCDVTGTAQVAPNEPSRVRGEPFKPDLLSHDMQVRDQHKYREFARKADAMNPRLNHHERIFNETPVEWNPQRAQHLRNEGEGGRSFDIVNGGVITYLPPTIAEKTYVRQAHPSVIVHPYVR</sequence>
<dbReference type="AlphaFoldDB" id="K3WTF3"/>
<dbReference type="eggNOG" id="ENOG502S6BA">
    <property type="taxonomic scope" value="Eukaryota"/>
</dbReference>
<dbReference type="EnsemblProtists" id="PYU1_T008247">
    <property type="protein sequence ID" value="PYU1_T008247"/>
    <property type="gene ID" value="PYU1_G008231"/>
</dbReference>
<dbReference type="Proteomes" id="UP000019132">
    <property type="component" value="Unassembled WGS sequence"/>
</dbReference>
<dbReference type="InParanoid" id="K3WTF3"/>
<evidence type="ECO:0000313" key="2">
    <source>
        <dbReference type="Proteomes" id="UP000019132"/>
    </source>
</evidence>